<keyword evidence="1" id="KW-1133">Transmembrane helix</keyword>
<comment type="caution">
    <text evidence="2">The sequence shown here is derived from an EMBL/GenBank/DDBJ whole genome shotgun (WGS) entry which is preliminary data.</text>
</comment>
<organism evidence="2 3">
    <name type="scientific">Solirubrobacter ginsenosidimutans</name>
    <dbReference type="NCBI Taxonomy" id="490573"/>
    <lineage>
        <taxon>Bacteria</taxon>
        <taxon>Bacillati</taxon>
        <taxon>Actinomycetota</taxon>
        <taxon>Thermoleophilia</taxon>
        <taxon>Solirubrobacterales</taxon>
        <taxon>Solirubrobacteraceae</taxon>
        <taxon>Solirubrobacter</taxon>
    </lineage>
</organism>
<dbReference type="Proteomes" id="UP001149140">
    <property type="component" value="Unassembled WGS sequence"/>
</dbReference>
<feature type="transmembrane region" description="Helical" evidence="1">
    <location>
        <begin position="75"/>
        <end position="93"/>
    </location>
</feature>
<name>A0A9X3MLF8_9ACTN</name>
<sequence>MKVLIAIGLVIAVFGVGSGLAALPVTVNEPCSTWYGANEADAWRPQAATNLVPLGTRCEYPPGSRTLHEDHVPSTFSYAAWLVVVAASCAFTVSRWCVAALRGAACALLIAGLFGLLYVYWGEYTAAAFSSCVLGAPLVFALDVRARADLQGSLLFCLALPVIANAAWFVPGLLGAYAAAAACVALGGALASFALDQASRSFVAGADVA</sequence>
<keyword evidence="1" id="KW-0812">Transmembrane</keyword>
<reference evidence="2" key="1">
    <citation type="submission" date="2022-10" db="EMBL/GenBank/DDBJ databases">
        <title>The WGS of Solirubrobacter ginsenosidimutans DSM 21036.</title>
        <authorList>
            <person name="Jiang Z."/>
        </authorList>
    </citation>
    <scope>NUCLEOTIDE SEQUENCE</scope>
    <source>
        <strain evidence="2">DSM 21036</strain>
    </source>
</reference>
<gene>
    <name evidence="2" type="ORF">OM076_00550</name>
</gene>
<evidence type="ECO:0000256" key="1">
    <source>
        <dbReference type="SAM" id="Phobius"/>
    </source>
</evidence>
<keyword evidence="3" id="KW-1185">Reference proteome</keyword>
<keyword evidence="1" id="KW-0472">Membrane</keyword>
<accession>A0A9X3MLF8</accession>
<evidence type="ECO:0000313" key="2">
    <source>
        <dbReference type="EMBL" id="MDA0158736.1"/>
    </source>
</evidence>
<feature type="transmembrane region" description="Helical" evidence="1">
    <location>
        <begin position="176"/>
        <end position="195"/>
    </location>
</feature>
<evidence type="ECO:0000313" key="3">
    <source>
        <dbReference type="Proteomes" id="UP001149140"/>
    </source>
</evidence>
<feature type="transmembrane region" description="Helical" evidence="1">
    <location>
        <begin position="153"/>
        <end position="170"/>
    </location>
</feature>
<feature type="transmembrane region" description="Helical" evidence="1">
    <location>
        <begin position="127"/>
        <end position="146"/>
    </location>
</feature>
<dbReference type="AlphaFoldDB" id="A0A9X3MLF8"/>
<dbReference type="RefSeq" id="WP_270037331.1">
    <property type="nucleotide sequence ID" value="NZ_JAPDOD010000001.1"/>
</dbReference>
<protein>
    <submittedName>
        <fullName evidence="2">Uncharacterized protein</fullName>
    </submittedName>
</protein>
<proteinExistence type="predicted"/>
<feature type="transmembrane region" description="Helical" evidence="1">
    <location>
        <begin position="100"/>
        <end position="121"/>
    </location>
</feature>
<dbReference type="EMBL" id="JAPDOD010000001">
    <property type="protein sequence ID" value="MDA0158736.1"/>
    <property type="molecule type" value="Genomic_DNA"/>
</dbReference>